<reference evidence="3" key="1">
    <citation type="journal article" date="2018" name="Gigascience">
        <title>Genome assembly of the Pink Ipe (Handroanthus impetiginosus, Bignoniaceae), a highly valued, ecologically keystone Neotropical timber forest tree.</title>
        <authorList>
            <person name="Silva-Junior O.B."/>
            <person name="Grattapaglia D."/>
            <person name="Novaes E."/>
            <person name="Collevatti R.G."/>
        </authorList>
    </citation>
    <scope>NUCLEOTIDE SEQUENCE [LARGE SCALE GENOMIC DNA]</scope>
    <source>
        <strain evidence="3">cv. UFG-1</strain>
    </source>
</reference>
<dbReference type="EMBL" id="NKXS01003999">
    <property type="protein sequence ID" value="PIN07740.1"/>
    <property type="molecule type" value="Genomic_DNA"/>
</dbReference>
<evidence type="ECO:0000313" key="2">
    <source>
        <dbReference type="EMBL" id="PIN07740.1"/>
    </source>
</evidence>
<keyword evidence="3" id="KW-1185">Reference proteome</keyword>
<sequence length="477" mass="54591">MACLRIRIENGCTTAIWGTPWIPDDGAFRVFTKRPVHTAEPDSVSQFIDPVTFSWKESLIRAVFWPIDAEIILRIPLGDLRAEDRWVLHYSKSGFFSIRSCYHLLHNVWGHSSKNAEGSSSGACMINWKWFGSFMFLPKGGIIDNPCCPFCDLAYESTVRAIRDCPNIQHCWNIEEFDGCNLALDQQRFTAWIQCLQANLNTFSLEFAVVLCWAIWNGRNKVLFGNHDSTPIDPNSRSFHPTVNGKSFVDAACLWEPPNHGYIKINFDWWRETKREIVFGGSLTPRTDFLTRNLRKLKPLVWPSNWQSARGWQKVHIEADCAKVIKALQMEEHNLSSMGVVIDDCSSISAHILIINLHSTINPQILIINLHNTINAHILIINLHITIDATVLLISVDNFTFKNRVQFKLFPVKLPPLNLFLICIFTRRRINFTFTVDPGYPLGLCHLEPLFNIMRGYPVLGCSISIVGWITIVINRR</sequence>
<gene>
    <name evidence="2" type="ORF">CDL12_19692</name>
</gene>
<evidence type="ECO:0008006" key="4">
    <source>
        <dbReference type="Google" id="ProtNLM"/>
    </source>
</evidence>
<protein>
    <recommendedName>
        <fullName evidence="4">Reverse transcriptase zinc-binding domain-containing protein</fullName>
    </recommendedName>
</protein>
<dbReference type="Proteomes" id="UP000231279">
    <property type="component" value="Unassembled WGS sequence"/>
</dbReference>
<proteinExistence type="predicted"/>
<organism evidence="2 3">
    <name type="scientific">Handroanthus impetiginosus</name>
    <dbReference type="NCBI Taxonomy" id="429701"/>
    <lineage>
        <taxon>Eukaryota</taxon>
        <taxon>Viridiplantae</taxon>
        <taxon>Streptophyta</taxon>
        <taxon>Embryophyta</taxon>
        <taxon>Tracheophyta</taxon>
        <taxon>Spermatophyta</taxon>
        <taxon>Magnoliopsida</taxon>
        <taxon>eudicotyledons</taxon>
        <taxon>Gunneridae</taxon>
        <taxon>Pentapetalae</taxon>
        <taxon>asterids</taxon>
        <taxon>lamiids</taxon>
        <taxon>Lamiales</taxon>
        <taxon>Bignoniaceae</taxon>
        <taxon>Crescentiina</taxon>
        <taxon>Tabebuia alliance</taxon>
        <taxon>Handroanthus</taxon>
    </lineage>
</organism>
<feature type="transmembrane region" description="Helical" evidence="1">
    <location>
        <begin position="456"/>
        <end position="474"/>
    </location>
</feature>
<dbReference type="OrthoDB" id="913740at2759"/>
<keyword evidence="1" id="KW-0812">Transmembrane</keyword>
<keyword evidence="1" id="KW-1133">Transmembrane helix</keyword>
<evidence type="ECO:0000256" key="1">
    <source>
        <dbReference type="SAM" id="Phobius"/>
    </source>
</evidence>
<feature type="transmembrane region" description="Helical" evidence="1">
    <location>
        <begin position="417"/>
        <end position="436"/>
    </location>
</feature>
<feature type="transmembrane region" description="Helical" evidence="1">
    <location>
        <begin position="374"/>
        <end position="396"/>
    </location>
</feature>
<evidence type="ECO:0000313" key="3">
    <source>
        <dbReference type="Proteomes" id="UP000231279"/>
    </source>
</evidence>
<keyword evidence="1" id="KW-0472">Membrane</keyword>
<name>A0A2G9GRV6_9LAMI</name>
<accession>A0A2G9GRV6</accession>
<dbReference type="AlphaFoldDB" id="A0A2G9GRV6"/>
<comment type="caution">
    <text evidence="2">The sequence shown here is derived from an EMBL/GenBank/DDBJ whole genome shotgun (WGS) entry which is preliminary data.</text>
</comment>